<name>A0A1R3GCT4_COCAP</name>
<dbReference type="PANTHER" id="PTHR47936:SF3">
    <property type="entry name" value="PENTACOTRIPEPTIDE-REPEAT REGION OF PRORP DOMAIN-CONTAINING PROTEIN"/>
    <property type="match status" value="1"/>
</dbReference>
<feature type="repeat" description="PPR" evidence="3">
    <location>
        <begin position="348"/>
        <end position="382"/>
    </location>
</feature>
<evidence type="ECO:0008006" key="6">
    <source>
        <dbReference type="Google" id="ProtNLM"/>
    </source>
</evidence>
<sequence length="492" mass="55543">MEISHFSRVNLNLRRFPYSLSSLLASIFSKSLASLSSTPQTLLLPNPSLPPIFCFHHFHSNPPSDSSTSSISSTGYSSSLNPTANPSSQNFKVYNLRWFRSFSNSSSGLNPSRRQISEIIILIQSNQKDLESKLDGMNVSLSEASLNSIFGTLNSLKVSAVRFFYWVRRSHPLFYRSSNICSLVIDNCGRLDDFDSMLDLLNDFRLNGICLNQNAFGFLTAMISRKTKTENSVLKTVGVLNSIGGECGVSGIHALIEMFSALGYTEMARYVVSKSEKRLSNYNILIRDCCHRGKFEEAREILDGMIKNGCNPNSHTLNYILSCLCKNNKAAEASQLLEEMQECHFQPDALTFEVFIHYWCGLGNLDMAFEGLDKMISRGIEPRLTTHAAFIKGYFRLKQYKEAHRYVIVYSDKYKSLSNALYSLLANLHRKGGKPVIAHSILSEMMEKGLKPNHSVYIIVRKRLQQFGREDLARNLERSFTSLISQPSTDNR</sequence>
<feature type="repeat" description="PPR" evidence="3">
    <location>
        <begin position="278"/>
        <end position="312"/>
    </location>
</feature>
<dbReference type="InterPro" id="IPR002885">
    <property type="entry name" value="PPR_rpt"/>
</dbReference>
<organism evidence="4 5">
    <name type="scientific">Corchorus capsularis</name>
    <name type="common">Jute</name>
    <dbReference type="NCBI Taxonomy" id="210143"/>
    <lineage>
        <taxon>Eukaryota</taxon>
        <taxon>Viridiplantae</taxon>
        <taxon>Streptophyta</taxon>
        <taxon>Embryophyta</taxon>
        <taxon>Tracheophyta</taxon>
        <taxon>Spermatophyta</taxon>
        <taxon>Magnoliopsida</taxon>
        <taxon>eudicotyledons</taxon>
        <taxon>Gunneridae</taxon>
        <taxon>Pentapetalae</taxon>
        <taxon>rosids</taxon>
        <taxon>malvids</taxon>
        <taxon>Malvales</taxon>
        <taxon>Malvaceae</taxon>
        <taxon>Grewioideae</taxon>
        <taxon>Apeibeae</taxon>
        <taxon>Corchorus</taxon>
    </lineage>
</organism>
<feature type="repeat" description="PPR" evidence="3">
    <location>
        <begin position="313"/>
        <end position="347"/>
    </location>
</feature>
<dbReference type="Proteomes" id="UP000188268">
    <property type="component" value="Unassembled WGS sequence"/>
</dbReference>
<dbReference type="OrthoDB" id="185373at2759"/>
<dbReference type="Gene3D" id="1.25.40.10">
    <property type="entry name" value="Tetratricopeptide repeat domain"/>
    <property type="match status" value="2"/>
</dbReference>
<evidence type="ECO:0000256" key="3">
    <source>
        <dbReference type="PROSITE-ProRule" id="PRU00708"/>
    </source>
</evidence>
<dbReference type="Gramene" id="OMO55871">
    <property type="protein sequence ID" value="OMO55871"/>
    <property type="gene ID" value="CCACVL1_26950"/>
</dbReference>
<dbReference type="NCBIfam" id="TIGR00756">
    <property type="entry name" value="PPR"/>
    <property type="match status" value="2"/>
</dbReference>
<dbReference type="Pfam" id="PF13041">
    <property type="entry name" value="PPR_2"/>
    <property type="match status" value="1"/>
</dbReference>
<dbReference type="Pfam" id="PF13812">
    <property type="entry name" value="PPR_3"/>
    <property type="match status" value="1"/>
</dbReference>
<dbReference type="InterPro" id="IPR011990">
    <property type="entry name" value="TPR-like_helical_dom_sf"/>
</dbReference>
<evidence type="ECO:0000313" key="5">
    <source>
        <dbReference type="Proteomes" id="UP000188268"/>
    </source>
</evidence>
<accession>A0A1R3GCT4</accession>
<evidence type="ECO:0000313" key="4">
    <source>
        <dbReference type="EMBL" id="OMO55871.1"/>
    </source>
</evidence>
<dbReference type="STRING" id="210143.A0A1R3GCT4"/>
<evidence type="ECO:0000256" key="1">
    <source>
        <dbReference type="ARBA" id="ARBA00007626"/>
    </source>
</evidence>
<dbReference type="AlphaFoldDB" id="A0A1R3GCT4"/>
<keyword evidence="2" id="KW-0677">Repeat</keyword>
<dbReference type="PROSITE" id="PS51375">
    <property type="entry name" value="PPR"/>
    <property type="match status" value="4"/>
</dbReference>
<reference evidence="4 5" key="1">
    <citation type="submission" date="2013-09" db="EMBL/GenBank/DDBJ databases">
        <title>Corchorus capsularis genome sequencing.</title>
        <authorList>
            <person name="Alam M."/>
            <person name="Haque M.S."/>
            <person name="Islam M.S."/>
            <person name="Emdad E.M."/>
            <person name="Islam M.M."/>
            <person name="Ahmed B."/>
            <person name="Halim A."/>
            <person name="Hossen Q.M.M."/>
            <person name="Hossain M.Z."/>
            <person name="Ahmed R."/>
            <person name="Khan M.M."/>
            <person name="Islam R."/>
            <person name="Rashid M.M."/>
            <person name="Khan S.A."/>
            <person name="Rahman M.S."/>
            <person name="Alam M."/>
        </authorList>
    </citation>
    <scope>NUCLEOTIDE SEQUENCE [LARGE SCALE GENOMIC DNA]</scope>
    <source>
        <strain evidence="5">cv. CVL-1</strain>
        <tissue evidence="4">Whole seedling</tissue>
    </source>
</reference>
<comment type="similarity">
    <text evidence="1">Belongs to the PPR family. P subfamily.</text>
</comment>
<protein>
    <recommendedName>
        <fullName evidence="6">Pentacotripeptide-repeat region of PRORP domain-containing protein</fullName>
    </recommendedName>
</protein>
<dbReference type="PANTHER" id="PTHR47936">
    <property type="entry name" value="PPR_LONG DOMAIN-CONTAINING PROTEIN"/>
    <property type="match status" value="1"/>
</dbReference>
<feature type="repeat" description="PPR" evidence="3">
    <location>
        <begin position="418"/>
        <end position="452"/>
    </location>
</feature>
<keyword evidence="5" id="KW-1185">Reference proteome</keyword>
<evidence type="ECO:0000256" key="2">
    <source>
        <dbReference type="ARBA" id="ARBA00022737"/>
    </source>
</evidence>
<gene>
    <name evidence="4" type="ORF">CCACVL1_26950</name>
</gene>
<dbReference type="EMBL" id="AWWV01014556">
    <property type="protein sequence ID" value="OMO55871.1"/>
    <property type="molecule type" value="Genomic_DNA"/>
</dbReference>
<proteinExistence type="inferred from homology"/>
<dbReference type="Pfam" id="PF01535">
    <property type="entry name" value="PPR"/>
    <property type="match status" value="1"/>
</dbReference>
<dbReference type="OMA" id="IDNCGWL"/>
<comment type="caution">
    <text evidence="4">The sequence shown here is derived from an EMBL/GenBank/DDBJ whole genome shotgun (WGS) entry which is preliminary data.</text>
</comment>